<dbReference type="Gene3D" id="3.20.20.70">
    <property type="entry name" value="Aldolase class I"/>
    <property type="match status" value="2"/>
</dbReference>
<evidence type="ECO:0000256" key="12">
    <source>
        <dbReference type="ARBA" id="ARBA00023164"/>
    </source>
</evidence>
<evidence type="ECO:0000256" key="7">
    <source>
        <dbReference type="ARBA" id="ARBA00022723"/>
    </source>
</evidence>
<evidence type="ECO:0000256" key="10">
    <source>
        <dbReference type="ARBA" id="ARBA00023004"/>
    </source>
</evidence>
<comment type="cofactor">
    <cofactor evidence="2">
        <name>[3Fe-4S] cluster</name>
        <dbReference type="ChEBI" id="CHEBI:21137"/>
    </cofactor>
</comment>
<dbReference type="InterPro" id="IPR029055">
    <property type="entry name" value="Ntn_hydrolases_N"/>
</dbReference>
<protein>
    <submittedName>
        <fullName evidence="16">Glutamate synthase large subunit</fullName>
        <ecNumber evidence="16">1.4.1.13</ecNumber>
    </submittedName>
</protein>
<dbReference type="InterPro" id="IPR017932">
    <property type="entry name" value="GATase_2_dom"/>
</dbReference>
<dbReference type="Pfam" id="PF01645">
    <property type="entry name" value="Glu_synthase"/>
    <property type="match status" value="1"/>
</dbReference>
<evidence type="ECO:0000256" key="9">
    <source>
        <dbReference type="ARBA" id="ARBA00023002"/>
    </source>
</evidence>
<dbReference type="SUPFAM" id="SSF56235">
    <property type="entry name" value="N-terminal nucleophile aminohydrolases (Ntn hydrolases)"/>
    <property type="match status" value="1"/>
</dbReference>
<evidence type="ECO:0000313" key="16">
    <source>
        <dbReference type="EMBL" id="MFC5407748.1"/>
    </source>
</evidence>
<comment type="similarity">
    <text evidence="3">Belongs to the glutamate synthase family.</text>
</comment>
<keyword evidence="17" id="KW-1185">Reference proteome</keyword>
<dbReference type="EC" id="1.4.1.13" evidence="16"/>
<dbReference type="NCBIfam" id="NF008730">
    <property type="entry name" value="PRK11750.1"/>
    <property type="match status" value="1"/>
</dbReference>
<comment type="caution">
    <text evidence="16">The sequence shown here is derived from an EMBL/GenBank/DDBJ whole genome shotgun (WGS) entry which is preliminary data.</text>
</comment>
<evidence type="ECO:0000256" key="14">
    <source>
        <dbReference type="ARBA" id="ARBA00029440"/>
    </source>
</evidence>
<keyword evidence="6" id="KW-0288">FMN</keyword>
<organism evidence="16 17">
    <name type="scientific">Larkinella bovis</name>
    <dbReference type="NCBI Taxonomy" id="683041"/>
    <lineage>
        <taxon>Bacteria</taxon>
        <taxon>Pseudomonadati</taxon>
        <taxon>Bacteroidota</taxon>
        <taxon>Cytophagia</taxon>
        <taxon>Cytophagales</taxon>
        <taxon>Spirosomataceae</taxon>
        <taxon>Larkinella</taxon>
    </lineage>
</organism>
<dbReference type="Gene3D" id="3.60.20.10">
    <property type="entry name" value="Glutamine Phosphoribosylpyrophosphate, subunit 1, domain 1"/>
    <property type="match status" value="1"/>
</dbReference>
<evidence type="ECO:0000256" key="3">
    <source>
        <dbReference type="ARBA" id="ARBA00009716"/>
    </source>
</evidence>
<evidence type="ECO:0000256" key="4">
    <source>
        <dbReference type="ARBA" id="ARBA00022605"/>
    </source>
</evidence>
<evidence type="ECO:0000256" key="1">
    <source>
        <dbReference type="ARBA" id="ARBA00001917"/>
    </source>
</evidence>
<evidence type="ECO:0000256" key="8">
    <source>
        <dbReference type="ARBA" id="ARBA00022962"/>
    </source>
</evidence>
<proteinExistence type="inferred from homology"/>
<dbReference type="PROSITE" id="PS51278">
    <property type="entry name" value="GATASE_TYPE_2"/>
    <property type="match status" value="1"/>
</dbReference>
<keyword evidence="10" id="KW-0408">Iron</keyword>
<dbReference type="Pfam" id="PF00310">
    <property type="entry name" value="GATase_2"/>
    <property type="match status" value="1"/>
</dbReference>
<evidence type="ECO:0000256" key="6">
    <source>
        <dbReference type="ARBA" id="ARBA00022643"/>
    </source>
</evidence>
<keyword evidence="12" id="KW-0314">Glutamate biosynthesis</keyword>
<evidence type="ECO:0000256" key="2">
    <source>
        <dbReference type="ARBA" id="ARBA00001927"/>
    </source>
</evidence>
<dbReference type="InterPro" id="IPR002489">
    <property type="entry name" value="Glu_synth_asu_C"/>
</dbReference>
<keyword evidence="11" id="KW-0411">Iron-sulfur</keyword>
<dbReference type="CDD" id="cd00982">
    <property type="entry name" value="gltB_C"/>
    <property type="match status" value="1"/>
</dbReference>
<comment type="pathway">
    <text evidence="14">Amino-acid biosynthesis.</text>
</comment>
<evidence type="ECO:0000256" key="5">
    <source>
        <dbReference type="ARBA" id="ARBA00022630"/>
    </source>
</evidence>
<keyword evidence="8" id="KW-0315">Glutamine amidotransferase</keyword>
<dbReference type="CDD" id="cd00713">
    <property type="entry name" value="GltS"/>
    <property type="match status" value="1"/>
</dbReference>
<dbReference type="Proteomes" id="UP001596106">
    <property type="component" value="Unassembled WGS sequence"/>
</dbReference>
<keyword evidence="13" id="KW-0003">3Fe-4S</keyword>
<dbReference type="PANTHER" id="PTHR11938:SF133">
    <property type="entry name" value="GLUTAMATE SYNTHASE (NADH)"/>
    <property type="match status" value="1"/>
</dbReference>
<dbReference type="RefSeq" id="WP_379840433.1">
    <property type="nucleotide sequence ID" value="NZ_JBHSMA010000001.1"/>
</dbReference>
<comment type="cofactor">
    <cofactor evidence="1">
        <name>FMN</name>
        <dbReference type="ChEBI" id="CHEBI:58210"/>
    </cofactor>
</comment>
<dbReference type="EMBL" id="JBHSMA010000001">
    <property type="protein sequence ID" value="MFC5407748.1"/>
    <property type="molecule type" value="Genomic_DNA"/>
</dbReference>
<reference evidence="17" key="1">
    <citation type="journal article" date="2019" name="Int. J. Syst. Evol. Microbiol.">
        <title>The Global Catalogue of Microorganisms (GCM) 10K type strain sequencing project: providing services to taxonomists for standard genome sequencing and annotation.</title>
        <authorList>
            <consortium name="The Broad Institute Genomics Platform"/>
            <consortium name="The Broad Institute Genome Sequencing Center for Infectious Disease"/>
            <person name="Wu L."/>
            <person name="Ma J."/>
        </authorList>
    </citation>
    <scope>NUCLEOTIDE SEQUENCE [LARGE SCALE GENOMIC DNA]</scope>
    <source>
        <strain evidence="17">CCUG 55250</strain>
    </source>
</reference>
<keyword evidence="7" id="KW-0479">Metal-binding</keyword>
<keyword evidence="4" id="KW-0028">Amino-acid biosynthesis</keyword>
<dbReference type="GO" id="GO:0004355">
    <property type="term" value="F:glutamate synthase (NADPH) activity"/>
    <property type="evidence" value="ECO:0007669"/>
    <property type="project" value="UniProtKB-EC"/>
</dbReference>
<dbReference type="CDD" id="cd02808">
    <property type="entry name" value="GltS_FMN"/>
    <property type="match status" value="1"/>
</dbReference>
<dbReference type="SUPFAM" id="SSF51395">
    <property type="entry name" value="FMN-linked oxidoreductases"/>
    <property type="match status" value="1"/>
</dbReference>
<evidence type="ECO:0000256" key="11">
    <source>
        <dbReference type="ARBA" id="ARBA00023014"/>
    </source>
</evidence>
<dbReference type="InterPro" id="IPR002932">
    <property type="entry name" value="Glu_synthdom"/>
</dbReference>
<sequence length="1524" mass="169587">MSSSNAPQQGLYRSEFEHDACGIGFVAHVKGRKSHQIVEDALTMLTRMDHRGAVGYETNTGDGAGILIQIPHELYVDECRKLGFALPPAGEYGVGMIYMPKDEKLRKECRDILNRTIKKLNLELLGYRVVPVDSSDLGNGSRSVEPQMEQLFIRKPDTQTADEFERKLYIIRNYSSRIINETVTGLNNSFYYSSLSSRVITYKGQLTTKQLRDYFPDLQREELVSAVGVVHSRFSTNTFPSWQLAQPFRYIAHNGEINTVKGNVNWMKTAEAMLESKLFSKEELAMLRPICNLNQSDSANLDNAIELLVMSGRSLPHVMMMLIPEAWDGNESMDPDRHAFYEYHAAIMEPWDGPASISFTDGRIVGATLDRNGLRPSRYWVTDDDVVIMASEAGVNDIDPAKVVKKGRLQPGRMFVVDMEQGRIISDEEVKADICSRQPYQQWLDEYKIKISDLPKPVRTFSHMRKQDITQRQQAFGYTSEDLRMILGPMSETGLEALGSMGTDSPLAVLSDQSQHLANYFKQLFAQVTNPPIDSIRERSIMSLISFVGANGNLLDETPQHCRLIELTQPVLTIEEFDKLRFVDKNHFQAKTINTYFRADQGGVGLERALERICRYAEDAIEDGFEIIILSDRAIDSDHAPIPSLLATAAIHHHLIRKGLRGQIGILVEAGDVWETHHYATLIGYGASGINPYMAFETITDMKERGMLQVDYPVEKLHQNYIKAVNKELLKIFSKMGISTLQSYQGAMIFECLGLNKDVVDRYFTGTISRIGGMGLEQIGREILVRHRQAFPENNKLTNRLEVGGVYQWKQRGEAHIFTPDTIHLLQQAARKNDYQIYKKYANLIDDQTRKALTLRGLMKFRKGSPVPLEEVESIESIFKRFATGAMSFGSISWEAHTTLAIAMNRIGGKSNSGEGGEDELRYRPLPNGDNMNSGIKQVASGRFGVTSHYLTNARELQIKMAQGAKPGEGGQLPGHKVDDWIGRTRHSTPGVGLISPPPHHDIYSIEDLAQLIFDLKNANREARISVKLVSEAGVGTIAAGVAKAHADHILISGHDGGTGASPLSSIRHAGLPWELGLAETHQTLVRNKLRGRVTVQTDGQIRTGRDLAIAALLGAEEFGVATAALVTVGCIMMRKCHLNTCPVGVATQNKDLRALFSGKPEHVVNMFTFLATELREIMAELGFRTVNEMVGQSQLLEMRKDIKHWKYDNVDLSAVLFKDANSLDVANFKQEEQDHGMADILDWDLLKAAKPALESGESVYAEFPIINLNRAVGTVLSNEISKIYEGKGLPEGTLHFKFRGTAGQSFGAFNTHGIKLELEGDANDYFGKGLCGAQLIVYPDRMAPFKPEENSIVGNVSFYGATSGEAYIRGMAGERFCVRNSGAKVVVEGVGDHGLEYMTGGLVIILGSVGRNFAAGMSGGVAYVWDQEGDFASKVNKEMVSLEALDSEDVTIMKEYVEKHFQYTTSNVALQLIQDWDNLIKQFVKVMPNDFRKALAGRGVSLADQIRDKNVVYQDIVVDVVHQ</sequence>
<dbReference type="Gene3D" id="2.160.20.60">
    <property type="entry name" value="Glutamate synthase, alpha subunit, C-terminal domain"/>
    <property type="match status" value="1"/>
</dbReference>
<keyword evidence="5" id="KW-0285">Flavoprotein</keyword>
<keyword evidence="9 16" id="KW-0560">Oxidoreductase</keyword>
<gene>
    <name evidence="16" type="primary">gltB</name>
    <name evidence="16" type="ORF">ACFPMF_00390</name>
</gene>
<dbReference type="PANTHER" id="PTHR11938">
    <property type="entry name" value="FAD NADPH DEHYDROGENASE/OXIDOREDUCTASE"/>
    <property type="match status" value="1"/>
</dbReference>
<name>A0ABW0I5D1_9BACT</name>
<evidence type="ECO:0000313" key="17">
    <source>
        <dbReference type="Proteomes" id="UP001596106"/>
    </source>
</evidence>
<dbReference type="InterPro" id="IPR050711">
    <property type="entry name" value="ET-N_metabolism_enzyme"/>
</dbReference>
<dbReference type="InterPro" id="IPR013785">
    <property type="entry name" value="Aldolase_TIM"/>
</dbReference>
<dbReference type="InterPro" id="IPR006982">
    <property type="entry name" value="Glu_synth_centr_N"/>
</dbReference>
<accession>A0ABW0I5D1</accession>
<evidence type="ECO:0000259" key="15">
    <source>
        <dbReference type="PROSITE" id="PS51278"/>
    </source>
</evidence>
<dbReference type="Pfam" id="PF04898">
    <property type="entry name" value="Glu_syn_central"/>
    <property type="match status" value="1"/>
</dbReference>
<feature type="domain" description="Glutamine amidotransferase type-2" evidence="15">
    <location>
        <begin position="21"/>
        <end position="420"/>
    </location>
</feature>
<dbReference type="InterPro" id="IPR036485">
    <property type="entry name" value="Glu_synth_asu_C_sf"/>
</dbReference>
<dbReference type="SUPFAM" id="SSF69336">
    <property type="entry name" value="Alpha subunit of glutamate synthase, C-terminal domain"/>
    <property type="match status" value="1"/>
</dbReference>
<dbReference type="Pfam" id="PF01493">
    <property type="entry name" value="GXGXG"/>
    <property type="match status" value="1"/>
</dbReference>
<evidence type="ECO:0000256" key="13">
    <source>
        <dbReference type="ARBA" id="ARBA00023291"/>
    </source>
</evidence>